<dbReference type="PANTHER" id="PTHR43327:SF10">
    <property type="entry name" value="STOMATIN-LIKE PROTEIN 2, MITOCHONDRIAL"/>
    <property type="match status" value="1"/>
</dbReference>
<feature type="domain" description="Band 7" evidence="4">
    <location>
        <begin position="375"/>
        <end position="586"/>
    </location>
</feature>
<dbReference type="EMBL" id="LT629708">
    <property type="protein sequence ID" value="SDP47582.1"/>
    <property type="molecule type" value="Genomic_DNA"/>
</dbReference>
<evidence type="ECO:0000313" key="6">
    <source>
        <dbReference type="Proteomes" id="UP000182654"/>
    </source>
</evidence>
<dbReference type="GO" id="GO:0006508">
    <property type="term" value="P:proteolysis"/>
    <property type="evidence" value="ECO:0007669"/>
    <property type="project" value="UniProtKB-KW"/>
</dbReference>
<dbReference type="Gene3D" id="3.30.479.30">
    <property type="entry name" value="Band 7 domain"/>
    <property type="match status" value="1"/>
</dbReference>
<dbReference type="SUPFAM" id="SSF117892">
    <property type="entry name" value="Band 7/SPFH domain"/>
    <property type="match status" value="1"/>
</dbReference>
<comment type="similarity">
    <text evidence="2">Belongs to the band 7/mec-2 family. HflK subfamily.</text>
</comment>
<reference evidence="5 6" key="1">
    <citation type="submission" date="2016-10" db="EMBL/GenBank/DDBJ databases">
        <authorList>
            <person name="Varghese N."/>
            <person name="Submissions S."/>
        </authorList>
    </citation>
    <scope>NUCLEOTIDE SEQUENCE [LARGE SCALE GENOMIC DNA]</scope>
    <source>
        <strain evidence="5 6">BS2774</strain>
    </source>
</reference>
<dbReference type="GO" id="GO:0008233">
    <property type="term" value="F:peptidase activity"/>
    <property type="evidence" value="ECO:0007669"/>
    <property type="project" value="UniProtKB-KW"/>
</dbReference>
<dbReference type="InterPro" id="IPR001107">
    <property type="entry name" value="Band_7"/>
</dbReference>
<comment type="subcellular location">
    <subcellularLocation>
        <location evidence="1">Membrane</location>
        <topology evidence="1">Single-pass membrane protein</topology>
    </subcellularLocation>
</comment>
<accession>A0ABY0SPH0</accession>
<feature type="transmembrane region" description="Helical" evidence="3">
    <location>
        <begin position="205"/>
        <end position="223"/>
    </location>
</feature>
<evidence type="ECO:0000256" key="2">
    <source>
        <dbReference type="ARBA" id="ARBA00006971"/>
    </source>
</evidence>
<dbReference type="PANTHER" id="PTHR43327">
    <property type="entry name" value="STOMATIN-LIKE PROTEIN 2, MITOCHONDRIAL"/>
    <property type="match status" value="1"/>
</dbReference>
<dbReference type="Proteomes" id="UP000182654">
    <property type="component" value="Chromosome I"/>
</dbReference>
<keyword evidence="5" id="KW-0645">Protease</keyword>
<name>A0ABY0SPH0_9PSED</name>
<keyword evidence="3" id="KW-0812">Transmembrane</keyword>
<evidence type="ECO:0000313" key="5">
    <source>
        <dbReference type="EMBL" id="SDP47582.1"/>
    </source>
</evidence>
<feature type="transmembrane region" description="Helical" evidence="3">
    <location>
        <begin position="244"/>
        <end position="264"/>
    </location>
</feature>
<feature type="transmembrane region" description="Helical" evidence="3">
    <location>
        <begin position="171"/>
        <end position="193"/>
    </location>
</feature>
<proteinExistence type="inferred from homology"/>
<dbReference type="CDD" id="cd03404">
    <property type="entry name" value="SPFH_HflK"/>
    <property type="match status" value="1"/>
</dbReference>
<evidence type="ECO:0000259" key="4">
    <source>
        <dbReference type="Pfam" id="PF01145"/>
    </source>
</evidence>
<feature type="transmembrane region" description="Helical" evidence="3">
    <location>
        <begin position="270"/>
        <end position="293"/>
    </location>
</feature>
<dbReference type="InterPro" id="IPR010201">
    <property type="entry name" value="HflK"/>
</dbReference>
<keyword evidence="5" id="KW-0378">Hydrolase</keyword>
<feature type="transmembrane region" description="Helical" evidence="3">
    <location>
        <begin position="116"/>
        <end position="138"/>
    </location>
</feature>
<dbReference type="InterPro" id="IPR050710">
    <property type="entry name" value="Band7/mec-2_domain"/>
</dbReference>
<gene>
    <name evidence="5" type="ORF">SAMN04490184_3491</name>
</gene>
<protein>
    <submittedName>
        <fullName evidence="5">Regulator of protease activity HflC, stomatin/prohibitin superfamily</fullName>
    </submittedName>
</protein>
<sequence length="689" mass="73938">MAVGQLIPVLDDTPLSGTSPLPHGNGVPLKAMFFEQKFHAPCYIVTNYVHVSVEWMQVDLEADGASVEGLPRFQQGSFHARRLRQAGISLTVLAVAGWVLALFVALFAPLSIWPVVLINCASALLLLVAGLQSAWWVADWRAQAMEQPAAEVPLEDPGRYARLMQRFGTQIGTPVLWLGGWALLALISIVEFWNLGLPAAPVGQSASIGAALALALAFGLLVFERRLAQETAAQWPEAGQLAQLSRVAIVCLVVSAICLLFAGAESIWPLRLAVLIGLLPALVSLEFLLRAVLSLFSPRQPRLEPRLMAHSFIAGLLRWPPQPLLALQHELHNRFGIDLRQIWAFTYMRRAFLPVLLVVLAVGWALTGVHEVPLQGRGIYERFGKPIQVFGPGLHAGLPWPLGRVISVENGVVHELATSVSDAAAPELTPAEGPAPLIANRLWDASHVNDKSQVIASSSGDKQGFQIVNMDVRFVYRIGLSGQAALAATYNSANVPTLIRSTASRILVHDFASRTLDELLGEQRTSLADEIGRAVQADLQKLDSGVEILATVVEAIHPPAGAANAYHGVQAAQIGAQALISRERGAASEQTNQALLQASTARDQATASAREVNAGAQAADLRFAAEQKAYATAGQAFVLEQYLGLLSQGLAHAKLLILDHRLGADGAPTIDLRSFTLPADPSLPRKAVQ</sequence>
<dbReference type="InterPro" id="IPR036013">
    <property type="entry name" value="Band_7/SPFH_dom_sf"/>
</dbReference>
<keyword evidence="3" id="KW-0472">Membrane</keyword>
<feature type="transmembrane region" description="Helical" evidence="3">
    <location>
        <begin position="88"/>
        <end position="110"/>
    </location>
</feature>
<keyword evidence="6" id="KW-1185">Reference proteome</keyword>
<organism evidence="5 6">
    <name type="scientific">Pseudomonas extremorientalis</name>
    <dbReference type="NCBI Taxonomy" id="169669"/>
    <lineage>
        <taxon>Bacteria</taxon>
        <taxon>Pseudomonadati</taxon>
        <taxon>Pseudomonadota</taxon>
        <taxon>Gammaproteobacteria</taxon>
        <taxon>Pseudomonadales</taxon>
        <taxon>Pseudomonadaceae</taxon>
        <taxon>Pseudomonas</taxon>
    </lineage>
</organism>
<dbReference type="Pfam" id="PF01145">
    <property type="entry name" value="Band_7"/>
    <property type="match status" value="1"/>
</dbReference>
<feature type="transmembrane region" description="Helical" evidence="3">
    <location>
        <begin position="351"/>
        <end position="369"/>
    </location>
</feature>
<evidence type="ECO:0000256" key="1">
    <source>
        <dbReference type="ARBA" id="ARBA00004167"/>
    </source>
</evidence>
<keyword evidence="3" id="KW-1133">Transmembrane helix</keyword>
<evidence type="ECO:0000256" key="3">
    <source>
        <dbReference type="SAM" id="Phobius"/>
    </source>
</evidence>